<dbReference type="GO" id="GO:0016787">
    <property type="term" value="F:hydrolase activity"/>
    <property type="evidence" value="ECO:0007669"/>
    <property type="project" value="UniProtKB-KW"/>
</dbReference>
<evidence type="ECO:0000313" key="7">
    <source>
        <dbReference type="EMBL" id="WIY02772.1"/>
    </source>
</evidence>
<evidence type="ECO:0000256" key="3">
    <source>
        <dbReference type="ARBA" id="ARBA00022801"/>
    </source>
</evidence>
<evidence type="ECO:0000313" key="8">
    <source>
        <dbReference type="Proteomes" id="UP001239397"/>
    </source>
</evidence>
<evidence type="ECO:0000256" key="4">
    <source>
        <dbReference type="SAM" id="SignalP"/>
    </source>
</evidence>
<dbReference type="KEGG" id="amog:QRX60_02525"/>
<dbReference type="Proteomes" id="UP001239397">
    <property type="component" value="Chromosome"/>
</dbReference>
<feature type="chain" id="PRO_5040759102" evidence="4">
    <location>
        <begin position="28"/>
        <end position="467"/>
    </location>
</feature>
<reference evidence="7 8" key="1">
    <citation type="submission" date="2023-06" db="EMBL/GenBank/DDBJ databases">
        <authorList>
            <person name="Oyuntsetseg B."/>
            <person name="Kim S.B."/>
        </authorList>
    </citation>
    <scope>NUCLEOTIDE SEQUENCE [LARGE SCALE GENOMIC DNA]</scope>
    <source>
        <strain evidence="7 8">4-36</strain>
    </source>
</reference>
<dbReference type="InterPro" id="IPR000073">
    <property type="entry name" value="AB_hydrolase_1"/>
</dbReference>
<gene>
    <name evidence="7" type="ORF">QRX60_02525</name>
</gene>
<evidence type="ECO:0000259" key="6">
    <source>
        <dbReference type="Pfam" id="PF08386"/>
    </source>
</evidence>
<organism evidence="7 8">
    <name type="scientific">Amycolatopsis mongoliensis</name>
    <dbReference type="NCBI Taxonomy" id="715475"/>
    <lineage>
        <taxon>Bacteria</taxon>
        <taxon>Bacillati</taxon>
        <taxon>Actinomycetota</taxon>
        <taxon>Actinomycetes</taxon>
        <taxon>Pseudonocardiales</taxon>
        <taxon>Pseudonocardiaceae</taxon>
        <taxon>Amycolatopsis</taxon>
    </lineage>
</organism>
<dbReference type="EMBL" id="CP127295">
    <property type="protein sequence ID" value="WIY02772.1"/>
    <property type="molecule type" value="Genomic_DNA"/>
</dbReference>
<accession>A0A9Y2JSX9</accession>
<evidence type="ECO:0000259" key="5">
    <source>
        <dbReference type="Pfam" id="PF00561"/>
    </source>
</evidence>
<keyword evidence="3 7" id="KW-0378">Hydrolase</keyword>
<keyword evidence="2 4" id="KW-0732">Signal</keyword>
<feature type="signal peptide" evidence="4">
    <location>
        <begin position="1"/>
        <end position="27"/>
    </location>
</feature>
<dbReference type="RefSeq" id="WP_285999180.1">
    <property type="nucleotide sequence ID" value="NZ_CP127295.1"/>
</dbReference>
<dbReference type="AlphaFoldDB" id="A0A9Y2JSX9"/>
<evidence type="ECO:0000256" key="1">
    <source>
        <dbReference type="ARBA" id="ARBA00010088"/>
    </source>
</evidence>
<sequence length="467" mass="49733">MSITRFAVPLLAAVALVSAVPAVSAAAAEGLSWQLCSAVAKGWDSGDQRSECTLVPVPLDYADPGGPKIDIAVSRIRATGARTGAVLLNPGGPGQSGLAMPRSIAGSRAGGIGVHHDLVGFDPRGVGYSADLPCVVDFPEPDPGVPDKEKTREGVERAAAANRECVAAHPAFVRNLTTPTIARDLDRIRQALGEDKIGYYGVSWGTALGAQYRSLFDDHVGKMLLDSVMAPDLNVTEMDDDQATAGENTFHEFAAWIARYDAVYHFGTTEPAVAKALLELRAKFGATVNGMLANPRREWPGLARQLAAIRDGGEPVADTKTTGFGWDGEPQAFNHFQQTALLCNESPSPRDFDTVWQHRLDRMKRLPIAGGYGLYEQLCVGWPLDARPWSFAKGRSPLQLVGHAYEPVTPIGWALEMQQKIGGALMTVEDDAHGSLSSLPCAEAAVTFFDTGRTTSKSCSGAPTPTP</sequence>
<proteinExistence type="inferred from homology"/>
<feature type="domain" description="AB hydrolase-1" evidence="5">
    <location>
        <begin position="85"/>
        <end position="259"/>
    </location>
</feature>
<protein>
    <submittedName>
        <fullName evidence="7">Alpha/beta fold hydrolase</fullName>
    </submittedName>
</protein>
<dbReference type="InterPro" id="IPR013595">
    <property type="entry name" value="Pept_S33_TAP-like_C"/>
</dbReference>
<dbReference type="InterPro" id="IPR051601">
    <property type="entry name" value="Serine_prot/Carboxylest_S33"/>
</dbReference>
<dbReference type="PANTHER" id="PTHR43248">
    <property type="entry name" value="2-SUCCINYL-6-HYDROXY-2,4-CYCLOHEXADIENE-1-CARBOXYLATE SYNTHASE"/>
    <property type="match status" value="1"/>
</dbReference>
<name>A0A9Y2JSX9_9PSEU</name>
<dbReference type="Pfam" id="PF08386">
    <property type="entry name" value="Abhydrolase_4"/>
    <property type="match status" value="1"/>
</dbReference>
<feature type="domain" description="Peptidase S33 tripeptidyl aminopeptidase-like C-terminal" evidence="6">
    <location>
        <begin position="373"/>
        <end position="454"/>
    </location>
</feature>
<comment type="similarity">
    <text evidence="1">Belongs to the peptidase S33 family.</text>
</comment>
<keyword evidence="8" id="KW-1185">Reference proteome</keyword>
<evidence type="ECO:0000256" key="2">
    <source>
        <dbReference type="ARBA" id="ARBA00022729"/>
    </source>
</evidence>
<dbReference type="SUPFAM" id="SSF53474">
    <property type="entry name" value="alpha/beta-Hydrolases"/>
    <property type="match status" value="1"/>
</dbReference>
<dbReference type="InterPro" id="IPR029058">
    <property type="entry name" value="AB_hydrolase_fold"/>
</dbReference>
<dbReference type="Pfam" id="PF00561">
    <property type="entry name" value="Abhydrolase_1"/>
    <property type="match status" value="1"/>
</dbReference>
<dbReference type="Gene3D" id="3.40.50.1820">
    <property type="entry name" value="alpha/beta hydrolase"/>
    <property type="match status" value="1"/>
</dbReference>
<dbReference type="PANTHER" id="PTHR43248:SF29">
    <property type="entry name" value="TRIPEPTIDYL AMINOPEPTIDASE"/>
    <property type="match status" value="1"/>
</dbReference>